<evidence type="ECO:0000313" key="8">
    <source>
        <dbReference type="EMBL" id="GHC93029.1"/>
    </source>
</evidence>
<sequence length="148" mass="15657">MSFRDGSAPAELLSVQAPRFAMVGALATAVHYVLAVACVRFLGADPMWANGIGWAAAVCVSFVGHLKVTFPASQVPLGRSVARFAALSGGLFLSNTVAYAVLLQADLMPYHVALALVLAVQAAASFAVCRAWAFRSKHHTDRFGIRKP</sequence>
<comment type="subcellular location">
    <subcellularLocation>
        <location evidence="1">Membrane</location>
        <topology evidence="1">Multi-pass membrane protein</topology>
    </subcellularLocation>
</comment>
<keyword evidence="3 6" id="KW-0812">Transmembrane</keyword>
<dbReference type="RefSeq" id="WP_189689010.1">
    <property type="nucleotide sequence ID" value="NZ_BMYK01000016.1"/>
</dbReference>
<dbReference type="EMBL" id="BMYK01000016">
    <property type="protein sequence ID" value="GHC93029.1"/>
    <property type="molecule type" value="Genomic_DNA"/>
</dbReference>
<comment type="similarity">
    <text evidence="2">Belongs to the GtrA family.</text>
</comment>
<keyword evidence="5 6" id="KW-0472">Membrane</keyword>
<evidence type="ECO:0000259" key="7">
    <source>
        <dbReference type="Pfam" id="PF04138"/>
    </source>
</evidence>
<evidence type="ECO:0000256" key="3">
    <source>
        <dbReference type="ARBA" id="ARBA00022692"/>
    </source>
</evidence>
<accession>A0ABQ3G6C0</accession>
<dbReference type="Proteomes" id="UP000626210">
    <property type="component" value="Unassembled WGS sequence"/>
</dbReference>
<feature type="transmembrane region" description="Helical" evidence="6">
    <location>
        <begin position="20"/>
        <end position="42"/>
    </location>
</feature>
<dbReference type="InterPro" id="IPR007267">
    <property type="entry name" value="GtrA_DPMS_TM"/>
</dbReference>
<evidence type="ECO:0000256" key="1">
    <source>
        <dbReference type="ARBA" id="ARBA00004141"/>
    </source>
</evidence>
<dbReference type="PANTHER" id="PTHR38459">
    <property type="entry name" value="PROPHAGE BACTOPRENOL-LINKED GLUCOSE TRANSLOCASE HOMOLOG"/>
    <property type="match status" value="1"/>
</dbReference>
<dbReference type="Pfam" id="PF04138">
    <property type="entry name" value="GtrA_DPMS_TM"/>
    <property type="match status" value="1"/>
</dbReference>
<evidence type="ECO:0000256" key="6">
    <source>
        <dbReference type="SAM" id="Phobius"/>
    </source>
</evidence>
<dbReference type="InterPro" id="IPR051401">
    <property type="entry name" value="GtrA_CellWall_Glycosyl"/>
</dbReference>
<dbReference type="PANTHER" id="PTHR38459:SF1">
    <property type="entry name" value="PROPHAGE BACTOPRENOL-LINKED GLUCOSE TRANSLOCASE HOMOLOG"/>
    <property type="match status" value="1"/>
</dbReference>
<evidence type="ECO:0000256" key="5">
    <source>
        <dbReference type="ARBA" id="ARBA00023136"/>
    </source>
</evidence>
<keyword evidence="4 6" id="KW-1133">Transmembrane helix</keyword>
<evidence type="ECO:0000256" key="4">
    <source>
        <dbReference type="ARBA" id="ARBA00022989"/>
    </source>
</evidence>
<evidence type="ECO:0000256" key="2">
    <source>
        <dbReference type="ARBA" id="ARBA00009399"/>
    </source>
</evidence>
<feature type="transmembrane region" description="Helical" evidence="6">
    <location>
        <begin position="108"/>
        <end position="133"/>
    </location>
</feature>
<reference evidence="9" key="1">
    <citation type="journal article" date="2019" name="Int. J. Syst. Evol. Microbiol.">
        <title>The Global Catalogue of Microorganisms (GCM) 10K type strain sequencing project: providing services to taxonomists for standard genome sequencing and annotation.</title>
        <authorList>
            <consortium name="The Broad Institute Genomics Platform"/>
            <consortium name="The Broad Institute Genome Sequencing Center for Infectious Disease"/>
            <person name="Wu L."/>
            <person name="Ma J."/>
        </authorList>
    </citation>
    <scope>NUCLEOTIDE SEQUENCE [LARGE SCALE GENOMIC DNA]</scope>
    <source>
        <strain evidence="9">KCTC 23314</strain>
    </source>
</reference>
<proteinExistence type="inferred from homology"/>
<evidence type="ECO:0000313" key="9">
    <source>
        <dbReference type="Proteomes" id="UP000626210"/>
    </source>
</evidence>
<feature type="transmembrane region" description="Helical" evidence="6">
    <location>
        <begin position="80"/>
        <end position="102"/>
    </location>
</feature>
<gene>
    <name evidence="8" type="ORF">GCM10007320_43690</name>
</gene>
<feature type="transmembrane region" description="Helical" evidence="6">
    <location>
        <begin position="48"/>
        <end position="68"/>
    </location>
</feature>
<organism evidence="8 9">
    <name type="scientific">Pseudorhodoferax aquiterrae</name>
    <dbReference type="NCBI Taxonomy" id="747304"/>
    <lineage>
        <taxon>Bacteria</taxon>
        <taxon>Pseudomonadati</taxon>
        <taxon>Pseudomonadota</taxon>
        <taxon>Betaproteobacteria</taxon>
        <taxon>Burkholderiales</taxon>
        <taxon>Comamonadaceae</taxon>
    </lineage>
</organism>
<feature type="domain" description="GtrA/DPMS transmembrane" evidence="7">
    <location>
        <begin position="19"/>
        <end position="134"/>
    </location>
</feature>
<comment type="caution">
    <text evidence="8">The sequence shown here is derived from an EMBL/GenBank/DDBJ whole genome shotgun (WGS) entry which is preliminary data.</text>
</comment>
<keyword evidence="9" id="KW-1185">Reference proteome</keyword>
<name>A0ABQ3G6C0_9BURK</name>
<protein>
    <recommendedName>
        <fullName evidence="7">GtrA/DPMS transmembrane domain-containing protein</fullName>
    </recommendedName>
</protein>